<protein>
    <submittedName>
        <fullName evidence="2">Uncharacterized protein</fullName>
    </submittedName>
</protein>
<organism evidence="2 3">
    <name type="scientific">Streptomyces lancefieldiae</name>
    <dbReference type="NCBI Taxonomy" id="3075520"/>
    <lineage>
        <taxon>Bacteria</taxon>
        <taxon>Bacillati</taxon>
        <taxon>Actinomycetota</taxon>
        <taxon>Actinomycetes</taxon>
        <taxon>Kitasatosporales</taxon>
        <taxon>Streptomycetaceae</taxon>
        <taxon>Streptomyces</taxon>
    </lineage>
</organism>
<dbReference type="EMBL" id="JAVRFH010000006">
    <property type="protein sequence ID" value="MDT0610118.1"/>
    <property type="molecule type" value="Genomic_DNA"/>
</dbReference>
<reference evidence="2" key="1">
    <citation type="submission" date="2024-05" db="EMBL/GenBank/DDBJ databases">
        <title>30 novel species of actinomycetes from the DSMZ collection.</title>
        <authorList>
            <person name="Nouioui I."/>
        </authorList>
    </citation>
    <scope>NUCLEOTIDE SEQUENCE</scope>
    <source>
        <strain evidence="2">DSM 40712</strain>
    </source>
</reference>
<feature type="region of interest" description="Disordered" evidence="1">
    <location>
        <begin position="1"/>
        <end position="67"/>
    </location>
</feature>
<gene>
    <name evidence="2" type="ORF">RM812_07740</name>
</gene>
<evidence type="ECO:0000313" key="3">
    <source>
        <dbReference type="Proteomes" id="UP001180724"/>
    </source>
</evidence>
<proteinExistence type="predicted"/>
<comment type="caution">
    <text evidence="2">The sequence shown here is derived from an EMBL/GenBank/DDBJ whole genome shotgun (WGS) entry which is preliminary data.</text>
</comment>
<dbReference type="RefSeq" id="WP_311571662.1">
    <property type="nucleotide sequence ID" value="NZ_JAVRFH010000006.1"/>
</dbReference>
<feature type="compositionally biased region" description="Basic and acidic residues" evidence="1">
    <location>
        <begin position="38"/>
        <end position="54"/>
    </location>
</feature>
<evidence type="ECO:0000256" key="1">
    <source>
        <dbReference type="SAM" id="MobiDB-lite"/>
    </source>
</evidence>
<keyword evidence="3" id="KW-1185">Reference proteome</keyword>
<name>A0ABU3AIV4_9ACTN</name>
<feature type="compositionally biased region" description="Gly residues" evidence="1">
    <location>
        <begin position="151"/>
        <end position="161"/>
    </location>
</feature>
<feature type="compositionally biased region" description="Low complexity" evidence="1">
    <location>
        <begin position="8"/>
        <end position="37"/>
    </location>
</feature>
<dbReference type="Proteomes" id="UP001180724">
    <property type="component" value="Unassembled WGS sequence"/>
</dbReference>
<feature type="region of interest" description="Disordered" evidence="1">
    <location>
        <begin position="118"/>
        <end position="230"/>
    </location>
</feature>
<accession>A0ABU3AIV4</accession>
<evidence type="ECO:0000313" key="2">
    <source>
        <dbReference type="EMBL" id="MDT0610118.1"/>
    </source>
</evidence>
<sequence>MAEQDEQAPLASDDAPSDDPAAAGHGNSAAADYGDGTAADRRPPAGPDGRDHDTIPPGAPGPDDYAGLLATLGHYLDRHSPDEVMVLLRAEMDRRETAAYASGWRDAAACYEPALAEARAASGRTPRPVRRTPGQAVVIPLRREGPEAAGRGAGDARGNGGDGRDPDARAGSAGRPAQENPRQDRQPATTPPALVPKSPSSRAPTIPRLRTNRRRPADGGHAGTPDGDAL</sequence>